<dbReference type="Gene3D" id="1.10.10.60">
    <property type="entry name" value="Homeodomain-like"/>
    <property type="match status" value="1"/>
</dbReference>
<keyword evidence="6" id="KW-1185">Reference proteome</keyword>
<evidence type="ECO:0000256" key="2">
    <source>
        <dbReference type="ARBA" id="ARBA00023125"/>
    </source>
</evidence>
<evidence type="ECO:0000313" key="6">
    <source>
        <dbReference type="Proteomes" id="UP000714420"/>
    </source>
</evidence>
<dbReference type="InterPro" id="IPR018060">
    <property type="entry name" value="HTH_AraC"/>
</dbReference>
<reference evidence="5 6" key="1">
    <citation type="submission" date="2020-05" db="EMBL/GenBank/DDBJ databases">
        <title>Distinct polysaccharide utilization as determinants for interspecies competition between intestinal Prevotella spp.</title>
        <authorList>
            <person name="Galvez E.J.C."/>
            <person name="Iljazovic A."/>
            <person name="Strowig T."/>
        </authorList>
    </citation>
    <scope>NUCLEOTIDE SEQUENCE [LARGE SCALE GENOMIC DNA]</scope>
    <source>
        <strain evidence="5 6">PMUR</strain>
    </source>
</reference>
<feature type="domain" description="HTH araC/xylS-type" evidence="4">
    <location>
        <begin position="114"/>
        <end position="212"/>
    </location>
</feature>
<dbReference type="InterPro" id="IPR020449">
    <property type="entry name" value="Tscrpt_reg_AraC-type_HTH"/>
</dbReference>
<proteinExistence type="predicted"/>
<keyword evidence="3" id="KW-0804">Transcription</keyword>
<dbReference type="SMART" id="SM00342">
    <property type="entry name" value="HTH_ARAC"/>
    <property type="match status" value="1"/>
</dbReference>
<evidence type="ECO:0000259" key="4">
    <source>
        <dbReference type="PROSITE" id="PS01124"/>
    </source>
</evidence>
<dbReference type="Pfam" id="PF12833">
    <property type="entry name" value="HTH_18"/>
    <property type="match status" value="1"/>
</dbReference>
<name>A0ABX2ANT6_9BACT</name>
<dbReference type="PANTHER" id="PTHR43280">
    <property type="entry name" value="ARAC-FAMILY TRANSCRIPTIONAL REGULATOR"/>
    <property type="match status" value="1"/>
</dbReference>
<gene>
    <name evidence="5" type="ORF">HPS56_11055</name>
</gene>
<keyword evidence="2" id="KW-0238">DNA-binding</keyword>
<sequence length="217" mass="25752">MPPGQYHHYGEGEIKGSSICFSHDAFIGLDIEVVNLIDFYLFVNESVIKIEDEHIYHEFADIVKMIHSEYECKEHPLTLNIKMKSLLHYWLIKLFDYYSQHHEIDIQRNSNLFLSFYTKVEKNFKKWHKVAQYAEDLHVSYKELSRLVRAETNKRPIEIIIDRIISEAKRLLVFTNKSIKEISVELGFEELSNFSLLFKKKIGVSPNVYRSNYSKKK</sequence>
<dbReference type="EMBL" id="JABKKF010000011">
    <property type="protein sequence ID" value="NPD92868.1"/>
    <property type="molecule type" value="Genomic_DNA"/>
</dbReference>
<accession>A0ABX2ANT6</accession>
<dbReference type="Proteomes" id="UP000714420">
    <property type="component" value="Unassembled WGS sequence"/>
</dbReference>
<evidence type="ECO:0000256" key="3">
    <source>
        <dbReference type="ARBA" id="ARBA00023163"/>
    </source>
</evidence>
<dbReference type="PRINTS" id="PR00032">
    <property type="entry name" value="HTHARAC"/>
</dbReference>
<organism evidence="5 6">
    <name type="scientific">Xylanibacter muris</name>
    <dbReference type="NCBI Taxonomy" id="2736290"/>
    <lineage>
        <taxon>Bacteria</taxon>
        <taxon>Pseudomonadati</taxon>
        <taxon>Bacteroidota</taxon>
        <taxon>Bacteroidia</taxon>
        <taxon>Bacteroidales</taxon>
        <taxon>Prevotellaceae</taxon>
        <taxon>Xylanibacter</taxon>
    </lineage>
</organism>
<dbReference type="InterPro" id="IPR009057">
    <property type="entry name" value="Homeodomain-like_sf"/>
</dbReference>
<keyword evidence="1" id="KW-0805">Transcription regulation</keyword>
<protein>
    <submittedName>
        <fullName evidence="5">Helix-turn-helix transcriptional regulator</fullName>
    </submittedName>
</protein>
<evidence type="ECO:0000313" key="5">
    <source>
        <dbReference type="EMBL" id="NPD92868.1"/>
    </source>
</evidence>
<comment type="caution">
    <text evidence="5">The sequence shown here is derived from an EMBL/GenBank/DDBJ whole genome shotgun (WGS) entry which is preliminary data.</text>
</comment>
<dbReference type="PROSITE" id="PS01124">
    <property type="entry name" value="HTH_ARAC_FAMILY_2"/>
    <property type="match status" value="1"/>
</dbReference>
<dbReference type="PANTHER" id="PTHR43280:SF32">
    <property type="entry name" value="TRANSCRIPTIONAL REGULATORY PROTEIN"/>
    <property type="match status" value="1"/>
</dbReference>
<evidence type="ECO:0000256" key="1">
    <source>
        <dbReference type="ARBA" id="ARBA00023015"/>
    </source>
</evidence>
<dbReference type="SUPFAM" id="SSF46689">
    <property type="entry name" value="Homeodomain-like"/>
    <property type="match status" value="1"/>
</dbReference>